<feature type="transmembrane region" description="Helical" evidence="8">
    <location>
        <begin position="21"/>
        <end position="40"/>
    </location>
</feature>
<sequence length="515" mass="59509">MNDLPLVKSMSGITMRHKNSFWITFWVSLFLLIGLGIRLYDLTDLPLDFHATRQLFSALKARGLYAAFATNMPEWQRQIAIRQWREIGIIEPPIMEFLVAQTYRFTGLQLWVARIYSSLFWVLGGLPVFWLGRRLGRNWVIGLIALGVYLSVPYGGIASRSFQPDPLMVSLMVWAWWGAYTWYESPTFQRAVVAGLLAGLAILVKNLVVFLVLPPLLLLLFERYHLQIWRQPQAWVILILSVLPTGVYTIYGVWISGFLKSQFSGRFFPQLWIDPVFYIRWLGQIEHVVGSRYLFALGLAGIFLSASPTHRRWLLILWLGYFALGFAFSYHYMTHDYYHLPLIPLMALSISPVVDTVYQRLRELTFSKFATAVLIGVLVILFANNLWDIRVTLKRNDYRHEASFWATLGEKLANGSVMALTHDYGYRLAYWGWKDAGIWPTQGDLFLRQLSGGSPEDILHEFQAHIEGFDYFLITLMGEYENQPVLKQTLEQHYTLLDQGDGYLIFDLRHPKGTP</sequence>
<evidence type="ECO:0000256" key="6">
    <source>
        <dbReference type="ARBA" id="ARBA00022989"/>
    </source>
</evidence>
<feature type="transmembrane region" description="Helical" evidence="8">
    <location>
        <begin position="195"/>
        <end position="221"/>
    </location>
</feature>
<feature type="transmembrane region" description="Helical" evidence="8">
    <location>
        <begin position="369"/>
        <end position="387"/>
    </location>
</feature>
<evidence type="ECO:0000256" key="5">
    <source>
        <dbReference type="ARBA" id="ARBA00022692"/>
    </source>
</evidence>
<evidence type="ECO:0000256" key="1">
    <source>
        <dbReference type="ARBA" id="ARBA00004651"/>
    </source>
</evidence>
<evidence type="ECO:0000256" key="3">
    <source>
        <dbReference type="ARBA" id="ARBA00022676"/>
    </source>
</evidence>
<keyword evidence="11" id="KW-1185">Reference proteome</keyword>
<feature type="transmembrane region" description="Helical" evidence="8">
    <location>
        <begin position="138"/>
        <end position="155"/>
    </location>
</feature>
<dbReference type="EMBL" id="LGKO01000006">
    <property type="protein sequence ID" value="KPL82078.1"/>
    <property type="molecule type" value="Genomic_DNA"/>
</dbReference>
<accession>A0A0P6YIA1</accession>
<evidence type="ECO:0000256" key="8">
    <source>
        <dbReference type="SAM" id="Phobius"/>
    </source>
</evidence>
<keyword evidence="2" id="KW-1003">Cell membrane</keyword>
<feature type="domain" description="Glycosyltransferase RgtA/B/C/D-like" evidence="9">
    <location>
        <begin position="91"/>
        <end position="242"/>
    </location>
</feature>
<dbReference type="Proteomes" id="UP000050544">
    <property type="component" value="Unassembled WGS sequence"/>
</dbReference>
<evidence type="ECO:0000256" key="7">
    <source>
        <dbReference type="ARBA" id="ARBA00023136"/>
    </source>
</evidence>
<keyword evidence="6 8" id="KW-1133">Transmembrane helix</keyword>
<dbReference type="GO" id="GO:0005886">
    <property type="term" value="C:plasma membrane"/>
    <property type="evidence" value="ECO:0007669"/>
    <property type="project" value="UniProtKB-SubCell"/>
</dbReference>
<feature type="transmembrane region" description="Helical" evidence="8">
    <location>
        <begin position="111"/>
        <end position="131"/>
    </location>
</feature>
<dbReference type="AlphaFoldDB" id="A0A0P6YIA1"/>
<name>A0A0P6YIA1_9CHLR</name>
<evidence type="ECO:0000313" key="11">
    <source>
        <dbReference type="Proteomes" id="UP000050544"/>
    </source>
</evidence>
<proteinExistence type="predicted"/>
<reference evidence="10 11" key="1">
    <citation type="submission" date="2015-07" db="EMBL/GenBank/DDBJ databases">
        <title>Whole genome sequence of Thermanaerothrix daxensis DSM 23592.</title>
        <authorList>
            <person name="Hemp J."/>
            <person name="Ward L.M."/>
            <person name="Pace L.A."/>
            <person name="Fischer W.W."/>
        </authorList>
    </citation>
    <scope>NUCLEOTIDE SEQUENCE [LARGE SCALE GENOMIC DNA]</scope>
    <source>
        <strain evidence="10 11">GNS-1</strain>
    </source>
</reference>
<dbReference type="PANTHER" id="PTHR33908">
    <property type="entry name" value="MANNOSYLTRANSFERASE YKCB-RELATED"/>
    <property type="match status" value="1"/>
</dbReference>
<keyword evidence="3" id="KW-0328">Glycosyltransferase</keyword>
<dbReference type="GO" id="GO:0016763">
    <property type="term" value="F:pentosyltransferase activity"/>
    <property type="evidence" value="ECO:0007669"/>
    <property type="project" value="TreeGrafter"/>
</dbReference>
<dbReference type="InterPro" id="IPR038731">
    <property type="entry name" value="RgtA/B/C-like"/>
</dbReference>
<organism evidence="10 11">
    <name type="scientific">Thermanaerothrix daxensis</name>
    <dbReference type="NCBI Taxonomy" id="869279"/>
    <lineage>
        <taxon>Bacteria</taxon>
        <taxon>Bacillati</taxon>
        <taxon>Chloroflexota</taxon>
        <taxon>Anaerolineae</taxon>
        <taxon>Anaerolineales</taxon>
        <taxon>Anaerolineaceae</taxon>
        <taxon>Thermanaerothrix</taxon>
    </lineage>
</organism>
<comment type="caution">
    <text evidence="10">The sequence shown here is derived from an EMBL/GenBank/DDBJ whole genome shotgun (WGS) entry which is preliminary data.</text>
</comment>
<dbReference type="Pfam" id="PF13231">
    <property type="entry name" value="PMT_2"/>
    <property type="match status" value="1"/>
</dbReference>
<evidence type="ECO:0000256" key="2">
    <source>
        <dbReference type="ARBA" id="ARBA00022475"/>
    </source>
</evidence>
<feature type="transmembrane region" description="Helical" evidence="8">
    <location>
        <begin position="289"/>
        <end position="306"/>
    </location>
</feature>
<feature type="transmembrane region" description="Helical" evidence="8">
    <location>
        <begin position="313"/>
        <end position="332"/>
    </location>
</feature>
<comment type="subcellular location">
    <subcellularLocation>
        <location evidence="1">Cell membrane</location>
        <topology evidence="1">Multi-pass membrane protein</topology>
    </subcellularLocation>
</comment>
<evidence type="ECO:0000259" key="9">
    <source>
        <dbReference type="Pfam" id="PF13231"/>
    </source>
</evidence>
<feature type="transmembrane region" description="Helical" evidence="8">
    <location>
        <begin position="233"/>
        <end position="255"/>
    </location>
</feature>
<keyword evidence="5 8" id="KW-0812">Transmembrane</keyword>
<evidence type="ECO:0000256" key="4">
    <source>
        <dbReference type="ARBA" id="ARBA00022679"/>
    </source>
</evidence>
<dbReference type="GO" id="GO:0009103">
    <property type="term" value="P:lipopolysaccharide biosynthetic process"/>
    <property type="evidence" value="ECO:0007669"/>
    <property type="project" value="UniProtKB-ARBA"/>
</dbReference>
<dbReference type="InterPro" id="IPR050297">
    <property type="entry name" value="LipidA_mod_glycosyltrf_83"/>
</dbReference>
<protein>
    <recommendedName>
        <fullName evidence="9">Glycosyltransferase RgtA/B/C/D-like domain-containing protein</fullName>
    </recommendedName>
</protein>
<keyword evidence="4" id="KW-0808">Transferase</keyword>
<evidence type="ECO:0000313" key="10">
    <source>
        <dbReference type="EMBL" id="KPL82078.1"/>
    </source>
</evidence>
<dbReference type="PANTHER" id="PTHR33908:SF11">
    <property type="entry name" value="MEMBRANE PROTEIN"/>
    <property type="match status" value="1"/>
</dbReference>
<gene>
    <name evidence="10" type="ORF">SE15_13300</name>
</gene>
<keyword evidence="7 8" id="KW-0472">Membrane</keyword>